<keyword evidence="3" id="KW-1185">Reference proteome</keyword>
<dbReference type="RefSeq" id="WP_285577129.1">
    <property type="nucleotide sequence ID" value="NZ_BSDE01000007.1"/>
</dbReference>
<feature type="signal peptide" evidence="1">
    <location>
        <begin position="1"/>
        <end position="26"/>
    </location>
</feature>
<evidence type="ECO:0000313" key="3">
    <source>
        <dbReference type="Proteomes" id="UP001165069"/>
    </source>
</evidence>
<reference evidence="2 3" key="1">
    <citation type="journal article" date="2023" name="Antonie Van Leeuwenhoek">
        <title>Mesoterricola silvestris gen. nov., sp. nov., Mesoterricola sediminis sp. nov., Geothrix oryzae sp. nov., Geothrix edaphica sp. nov., Geothrix rubra sp. nov., and Geothrix limicola sp. nov., six novel members of Acidobacteriota isolated from soils.</title>
        <authorList>
            <person name="Itoh H."/>
            <person name="Sugisawa Y."/>
            <person name="Mise K."/>
            <person name="Xu Z."/>
            <person name="Kuniyasu M."/>
            <person name="Ushijima N."/>
            <person name="Kawano K."/>
            <person name="Kobayashi E."/>
            <person name="Shiratori Y."/>
            <person name="Masuda Y."/>
            <person name="Senoo K."/>
        </authorList>
    </citation>
    <scope>NUCLEOTIDE SEQUENCE [LARGE SCALE GENOMIC DNA]</scope>
    <source>
        <strain evidence="2 3">Red804</strain>
    </source>
</reference>
<feature type="chain" id="PRO_5045710205" evidence="1">
    <location>
        <begin position="27"/>
        <end position="143"/>
    </location>
</feature>
<accession>A0ABQ5QIX2</accession>
<dbReference type="EMBL" id="BSDE01000007">
    <property type="protein sequence ID" value="GLH74637.1"/>
    <property type="molecule type" value="Genomic_DNA"/>
</dbReference>
<evidence type="ECO:0000256" key="1">
    <source>
        <dbReference type="SAM" id="SignalP"/>
    </source>
</evidence>
<protein>
    <submittedName>
        <fullName evidence="2">Uncharacterized protein</fullName>
    </submittedName>
</protein>
<proteinExistence type="predicted"/>
<organism evidence="2 3">
    <name type="scientific">Geothrix limicola</name>
    <dbReference type="NCBI Taxonomy" id="2927978"/>
    <lineage>
        <taxon>Bacteria</taxon>
        <taxon>Pseudomonadati</taxon>
        <taxon>Acidobacteriota</taxon>
        <taxon>Holophagae</taxon>
        <taxon>Holophagales</taxon>
        <taxon>Holophagaceae</taxon>
        <taxon>Geothrix</taxon>
    </lineage>
</organism>
<dbReference type="Proteomes" id="UP001165069">
    <property type="component" value="Unassembled WGS sequence"/>
</dbReference>
<comment type="caution">
    <text evidence="2">The sequence shown here is derived from an EMBL/GenBank/DDBJ whole genome shotgun (WGS) entry which is preliminary data.</text>
</comment>
<gene>
    <name evidence="2" type="ORF">GETHLI_31390</name>
</gene>
<name>A0ABQ5QIX2_9BACT</name>
<sequence>MSVRSRLSLGMLAGAWVLAAGLNAWAGDIPPAVQAKFVKILAAAAGSPGKVACKDAEVLAELEKIGVSQDAGAKVAWAKSGEVGALKAAGKFIICSKLDDLPKGGSIAIVEEGGKPQIYLHMGNISASGVTLSDSVLKIGKRL</sequence>
<evidence type="ECO:0000313" key="2">
    <source>
        <dbReference type="EMBL" id="GLH74637.1"/>
    </source>
</evidence>
<keyword evidence="1" id="KW-0732">Signal</keyword>